<keyword evidence="1" id="KW-0175">Coiled coil</keyword>
<proteinExistence type="predicted"/>
<evidence type="ECO:0000256" key="1">
    <source>
        <dbReference type="SAM" id="Coils"/>
    </source>
</evidence>
<feature type="coiled-coil region" evidence="1">
    <location>
        <begin position="159"/>
        <end position="190"/>
    </location>
</feature>
<feature type="compositionally biased region" description="Pro residues" evidence="2">
    <location>
        <begin position="407"/>
        <end position="416"/>
    </location>
</feature>
<reference evidence="4" key="1">
    <citation type="journal article" date="2017" name="Nat. Ecol. Evol.">
        <title>Genome expansion and lineage-specific genetic innovations in the forest pathogenic fungi Armillaria.</title>
        <authorList>
            <person name="Sipos G."/>
            <person name="Prasanna A.N."/>
            <person name="Walter M.C."/>
            <person name="O'Connor E."/>
            <person name="Balint B."/>
            <person name="Krizsan K."/>
            <person name="Kiss B."/>
            <person name="Hess J."/>
            <person name="Varga T."/>
            <person name="Slot J."/>
            <person name="Riley R."/>
            <person name="Boka B."/>
            <person name="Rigling D."/>
            <person name="Barry K."/>
            <person name="Lee J."/>
            <person name="Mihaltcheva S."/>
            <person name="LaButti K."/>
            <person name="Lipzen A."/>
            <person name="Waldron R."/>
            <person name="Moloney N.M."/>
            <person name="Sperisen C."/>
            <person name="Kredics L."/>
            <person name="Vagvoelgyi C."/>
            <person name="Patrignani A."/>
            <person name="Fitzpatrick D."/>
            <person name="Nagy I."/>
            <person name="Doyle S."/>
            <person name="Anderson J.B."/>
            <person name="Grigoriev I.V."/>
            <person name="Gueldener U."/>
            <person name="Muensterkoetter M."/>
            <person name="Nagy L.G."/>
        </authorList>
    </citation>
    <scope>NUCLEOTIDE SEQUENCE [LARGE SCALE GENOMIC DNA]</scope>
    <source>
        <strain evidence="4">C18/9</strain>
    </source>
</reference>
<protein>
    <submittedName>
        <fullName evidence="3">Uncharacterized protein</fullName>
    </submittedName>
</protein>
<dbReference type="AlphaFoldDB" id="A0A284SC23"/>
<evidence type="ECO:0000313" key="4">
    <source>
        <dbReference type="Proteomes" id="UP000219338"/>
    </source>
</evidence>
<sequence length="521" mass="58024">MLPPLPDPSMSSSHIPLSTKRKDPGKQPAASLTVDVSGSGSGASDQPHSPSYLLGTDAQNVYKEAMTLFFKLVRLKIKKSEHDEKYRAWNSAQSSQPYAIGQEASGTHWNQAQKELDAIHGINRNIEDTYSTTKTLLSLPDVSTPKISLDEIEEKIKQITKYTEDVEHWMKQLAEAQDEAERRAAEAAAENYPIYITLHWKPEEWPESPTLDYFQRRIAGLQDKVNDLSDFLDHKKTMDNINSLLEEGIQTGGSLARLRMEELDPEEDPLTLRRDNAGGQVVEMLSTIVEYTGKFVNPKDELEMWKAERDANLAVKAELEEKIAGFEKRSKERHAHLQEVSDELRELRQMEQAYPLHLINPLVEEIVTEVIEREVEPVLVALHAACEAASTQSVDKMTQKLEVSAYVPPPLPPCPPVDKSTLPVMQASRQPPWHPPCPESDSSPTSSSSSPTSSRSPSPDSTKEKKYRNKTPLFLPSDTGSDNDMDLGTLGSETLSSVAIVESSWSAMVNTDNEGARVAND</sequence>
<evidence type="ECO:0000256" key="2">
    <source>
        <dbReference type="SAM" id="MobiDB-lite"/>
    </source>
</evidence>
<feature type="compositionally biased region" description="Low complexity" evidence="2">
    <location>
        <begin position="439"/>
        <end position="460"/>
    </location>
</feature>
<keyword evidence="4" id="KW-1185">Reference proteome</keyword>
<organism evidence="3 4">
    <name type="scientific">Armillaria ostoyae</name>
    <name type="common">Armillaria root rot fungus</name>
    <dbReference type="NCBI Taxonomy" id="47428"/>
    <lineage>
        <taxon>Eukaryota</taxon>
        <taxon>Fungi</taxon>
        <taxon>Dikarya</taxon>
        <taxon>Basidiomycota</taxon>
        <taxon>Agaricomycotina</taxon>
        <taxon>Agaricomycetes</taxon>
        <taxon>Agaricomycetidae</taxon>
        <taxon>Agaricales</taxon>
        <taxon>Marasmiineae</taxon>
        <taxon>Physalacriaceae</taxon>
        <taxon>Armillaria</taxon>
    </lineage>
</organism>
<dbReference type="STRING" id="47428.A0A284SC23"/>
<dbReference type="Proteomes" id="UP000219338">
    <property type="component" value="Unassembled WGS sequence"/>
</dbReference>
<accession>A0A284SC23</accession>
<feature type="region of interest" description="Disordered" evidence="2">
    <location>
        <begin position="406"/>
        <end position="490"/>
    </location>
</feature>
<dbReference type="EMBL" id="FUEG01000062">
    <property type="protein sequence ID" value="SJL18550.1"/>
    <property type="molecule type" value="Genomic_DNA"/>
</dbReference>
<name>A0A284SC23_ARMOS</name>
<evidence type="ECO:0000313" key="3">
    <source>
        <dbReference type="EMBL" id="SJL18550.1"/>
    </source>
</evidence>
<gene>
    <name evidence="3" type="ORF">ARMOST_22144</name>
</gene>
<feature type="region of interest" description="Disordered" evidence="2">
    <location>
        <begin position="1"/>
        <end position="51"/>
    </location>
</feature>